<dbReference type="Proteomes" id="UP001207468">
    <property type="component" value="Unassembled WGS sequence"/>
</dbReference>
<dbReference type="EMBL" id="JAGFNK010000340">
    <property type="protein sequence ID" value="KAI9452338.1"/>
    <property type="molecule type" value="Genomic_DNA"/>
</dbReference>
<protein>
    <submittedName>
        <fullName evidence="1">Acyl-CoA dehydrogenase NM domain-like protein</fullName>
    </submittedName>
</protein>
<organism evidence="1 2">
    <name type="scientific">Russula earlei</name>
    <dbReference type="NCBI Taxonomy" id="71964"/>
    <lineage>
        <taxon>Eukaryota</taxon>
        <taxon>Fungi</taxon>
        <taxon>Dikarya</taxon>
        <taxon>Basidiomycota</taxon>
        <taxon>Agaricomycotina</taxon>
        <taxon>Agaricomycetes</taxon>
        <taxon>Russulales</taxon>
        <taxon>Russulaceae</taxon>
        <taxon>Russula</taxon>
    </lineage>
</organism>
<evidence type="ECO:0000313" key="1">
    <source>
        <dbReference type="EMBL" id="KAI9452338.1"/>
    </source>
</evidence>
<name>A0ACC0TY23_9AGAM</name>
<comment type="caution">
    <text evidence="1">The sequence shown here is derived from an EMBL/GenBank/DDBJ whole genome shotgun (WGS) entry which is preliminary data.</text>
</comment>
<sequence>MRPTRKLAQTPLFAKQSEAFSTLDRTRLSYERARAIGRAYALTIEDVLFLSQKFWDLHTDPIASIDGAAATLLTLQYNLCAGTLATYLPEQPSLAPLLQRVLDFQVSGQYCLTEIGHGLDVIHLETTATLLPDGCFDLHTPIPRAAKYMPPTSPVSPDFPCVSIVFARTTVHGEDHGVKPFVFQLHNGQSMTPGVTIKLLPPRGGSRPLNHSLTYFNHVRLPPTALLGNLTKPSDPRASFFSKIYRVAVGTIALSSLGVASLQVASYIAARYSLRRHVLDATGVSKPIISFQTQKQPILTAVAQAFVLQAMNKQAITWFTDAAIDPRVRHAVATVHKVTMIQTAQAANFTLGDRCGAQGLFEANQLPAMHSDMRGIAIAEGDLLGISIRLASELLLGRYSFEPPRYPDSLLAQHERGLFSELLHALAAAPSHRSASYDREILPRSLPLVQAIGHRLAYDAARAARVDEPLLDLFEIASVLQDEAWYVECLGTTRAELREREARALEAVFPHLEEYLGRMDVAPYVTAPIVSDKRWNRFVDTLQTFGETNGSWGEGVVGAFLYGEDSPLEVHMVPQRSVRSML</sequence>
<proteinExistence type="predicted"/>
<reference evidence="1" key="1">
    <citation type="submission" date="2021-03" db="EMBL/GenBank/DDBJ databases">
        <title>Evolutionary priming and transition to the ectomycorrhizal habit in an iconic lineage of mushroom-forming fungi: is preadaptation a requirement?</title>
        <authorList>
            <consortium name="DOE Joint Genome Institute"/>
            <person name="Looney B.P."/>
            <person name="Miyauchi S."/>
            <person name="Morin E."/>
            <person name="Drula E."/>
            <person name="Courty P.E."/>
            <person name="Chicoki N."/>
            <person name="Fauchery L."/>
            <person name="Kohler A."/>
            <person name="Kuo A."/>
            <person name="LaButti K."/>
            <person name="Pangilinan J."/>
            <person name="Lipzen A."/>
            <person name="Riley R."/>
            <person name="Andreopoulos W."/>
            <person name="He G."/>
            <person name="Johnson J."/>
            <person name="Barry K.W."/>
            <person name="Grigoriev I.V."/>
            <person name="Nagy L."/>
            <person name="Hibbett D."/>
            <person name="Henrissat B."/>
            <person name="Matheny P.B."/>
            <person name="Labbe J."/>
            <person name="Martin A.F."/>
        </authorList>
    </citation>
    <scope>NUCLEOTIDE SEQUENCE</scope>
    <source>
        <strain evidence="1">BPL698</strain>
    </source>
</reference>
<evidence type="ECO:0000313" key="2">
    <source>
        <dbReference type="Proteomes" id="UP001207468"/>
    </source>
</evidence>
<keyword evidence="2" id="KW-1185">Reference proteome</keyword>
<accession>A0ACC0TY23</accession>
<gene>
    <name evidence="1" type="ORF">F5148DRAFT_512431</name>
</gene>